<name>A0ABW8EZC0_9BURK</name>
<accession>A0ABW8EZC0</accession>
<dbReference type="EMBL" id="JBIUZV010000005">
    <property type="protein sequence ID" value="MFJ3046385.1"/>
    <property type="molecule type" value="Genomic_DNA"/>
</dbReference>
<evidence type="ECO:0000313" key="1">
    <source>
        <dbReference type="EMBL" id="MFJ3046385.1"/>
    </source>
</evidence>
<proteinExistence type="predicted"/>
<dbReference type="RefSeq" id="WP_156226285.1">
    <property type="nucleotide sequence ID" value="NZ_JBIUZV010000005.1"/>
</dbReference>
<sequence>MIRQQQRTVVRLVFACPANGAGDDEALAGAAFQAAVGGLKRLSEAVANKKANPSGFAFLLERRIYNSVALTG</sequence>
<dbReference type="Proteomes" id="UP001617427">
    <property type="component" value="Unassembled WGS sequence"/>
</dbReference>
<protein>
    <submittedName>
        <fullName evidence="1">Uncharacterized protein</fullName>
    </submittedName>
</protein>
<reference evidence="1 2" key="1">
    <citation type="submission" date="2024-10" db="EMBL/GenBank/DDBJ databases">
        <title>The Natural Products Discovery Center: Release of the First 8490 Sequenced Strains for Exploring Actinobacteria Biosynthetic Diversity.</title>
        <authorList>
            <person name="Kalkreuter E."/>
            <person name="Kautsar S.A."/>
            <person name="Yang D."/>
            <person name="Bader C.D."/>
            <person name="Teijaro C.N."/>
            <person name="Fluegel L."/>
            <person name="Davis C.M."/>
            <person name="Simpson J.R."/>
            <person name="Lauterbach L."/>
            <person name="Steele A.D."/>
            <person name="Gui C."/>
            <person name="Meng S."/>
            <person name="Li G."/>
            <person name="Viehrig K."/>
            <person name="Ye F."/>
            <person name="Su P."/>
            <person name="Kiefer A.F."/>
            <person name="Nichols A."/>
            <person name="Cepeda A.J."/>
            <person name="Yan W."/>
            <person name="Fan B."/>
            <person name="Jiang Y."/>
            <person name="Adhikari A."/>
            <person name="Zheng C.-J."/>
            <person name="Schuster L."/>
            <person name="Cowan T.M."/>
            <person name="Smanski M.J."/>
            <person name="Chevrette M.G."/>
            <person name="De Carvalho L.P.S."/>
            <person name="Shen B."/>
        </authorList>
    </citation>
    <scope>NUCLEOTIDE SEQUENCE [LARGE SCALE GENOMIC DNA]</scope>
    <source>
        <strain evidence="1 2">NPDC087045</strain>
    </source>
</reference>
<organism evidence="1 2">
    <name type="scientific">Herbaspirillum chlorophenolicum</name>
    <dbReference type="NCBI Taxonomy" id="211589"/>
    <lineage>
        <taxon>Bacteria</taxon>
        <taxon>Pseudomonadati</taxon>
        <taxon>Pseudomonadota</taxon>
        <taxon>Betaproteobacteria</taxon>
        <taxon>Burkholderiales</taxon>
        <taxon>Oxalobacteraceae</taxon>
        <taxon>Herbaspirillum</taxon>
    </lineage>
</organism>
<gene>
    <name evidence="1" type="ORF">ACIPEN_11165</name>
</gene>
<comment type="caution">
    <text evidence="1">The sequence shown here is derived from an EMBL/GenBank/DDBJ whole genome shotgun (WGS) entry which is preliminary data.</text>
</comment>
<keyword evidence="2" id="KW-1185">Reference proteome</keyword>
<evidence type="ECO:0000313" key="2">
    <source>
        <dbReference type="Proteomes" id="UP001617427"/>
    </source>
</evidence>